<accession>A0A075UNG8</accession>
<dbReference type="InterPro" id="IPR046879">
    <property type="entry name" value="KANL3/Tex30_Abhydrolase"/>
</dbReference>
<dbReference type="PANTHER" id="PTHR13136:SF11">
    <property type="entry name" value="TESTIS-EXPRESSED PROTEIN 30"/>
    <property type="match status" value="1"/>
</dbReference>
<dbReference type="InterPro" id="IPR026555">
    <property type="entry name" value="NSL3/Tex30"/>
</dbReference>
<gene>
    <name evidence="2" type="ORF">AJAP_05180</name>
</gene>
<keyword evidence="3" id="KW-1185">Reference proteome</keyword>
<dbReference type="eggNOG" id="COG3571">
    <property type="taxonomic scope" value="Bacteria"/>
</dbReference>
<dbReference type="EMBL" id="CP008953">
    <property type="protein sequence ID" value="AIG73956.1"/>
    <property type="molecule type" value="Genomic_DNA"/>
</dbReference>
<evidence type="ECO:0000313" key="3">
    <source>
        <dbReference type="Proteomes" id="UP000028492"/>
    </source>
</evidence>
<sequence>MTKLEIDTAYGPARAELHCAEEGVAVLMLGHGAGGGIGAKDLVAVTRAAQAAGVHVALVEQPYRVAGRRAPAPATQLDTAWLTVADEISERFDDLPIVFGGRSSGARVACRTAAAGQAVAVLCLAFPEHPPGKPEKSRQGELDAVEVPTLVVQGERDPFGLPKAGPHHEIVVLQGDHNLSADLEGVSRAAAEWLERVLRPLT</sequence>
<dbReference type="InterPro" id="IPR029058">
    <property type="entry name" value="AB_hydrolase_fold"/>
</dbReference>
<dbReference type="STRING" id="208439.AJAP_05180"/>
<name>A0A075UNG8_9PSEU</name>
<dbReference type="GO" id="GO:0016787">
    <property type="term" value="F:hydrolase activity"/>
    <property type="evidence" value="ECO:0007669"/>
    <property type="project" value="UniProtKB-KW"/>
</dbReference>
<keyword evidence="2" id="KW-0378">Hydrolase</keyword>
<dbReference type="Pfam" id="PF20408">
    <property type="entry name" value="Abhydrolase_11"/>
    <property type="match status" value="1"/>
</dbReference>
<dbReference type="AlphaFoldDB" id="A0A075UNG8"/>
<evidence type="ECO:0000259" key="1">
    <source>
        <dbReference type="Pfam" id="PF20408"/>
    </source>
</evidence>
<dbReference type="SUPFAM" id="SSF53474">
    <property type="entry name" value="alpha/beta-Hydrolases"/>
    <property type="match status" value="1"/>
</dbReference>
<feature type="domain" description="KANL3/Tex30 alpha/beta hydrolase-like" evidence="1">
    <location>
        <begin position="25"/>
        <end position="163"/>
    </location>
</feature>
<dbReference type="Gene3D" id="3.40.50.1820">
    <property type="entry name" value="alpha/beta hydrolase"/>
    <property type="match status" value="1"/>
</dbReference>
<dbReference type="KEGG" id="aja:AJAP_05180"/>
<dbReference type="RefSeq" id="WP_038508654.1">
    <property type="nucleotide sequence ID" value="NZ_CP008953.1"/>
</dbReference>
<protein>
    <submittedName>
        <fullName evidence="2">Alpha/beta hydrolase</fullName>
    </submittedName>
</protein>
<dbReference type="PANTHER" id="PTHR13136">
    <property type="entry name" value="TESTIS DEVELOPMENT PROTEIN PRTD"/>
    <property type="match status" value="1"/>
</dbReference>
<reference evidence="2 3" key="1">
    <citation type="journal article" date="2014" name="J. Biotechnol.">
        <title>Complete genome sequence of the actinobacterium Amycolatopsis japonica MG417-CF17(T) (=DSM 44213T) producing (S,S)-N,N'-ethylenediaminedisuccinic acid.</title>
        <authorList>
            <person name="Stegmann E."/>
            <person name="Albersmeier A."/>
            <person name="Spohn M."/>
            <person name="Gert H."/>
            <person name="Weber T."/>
            <person name="Wohlleben W."/>
            <person name="Kalinowski J."/>
            <person name="Ruckert C."/>
        </authorList>
    </citation>
    <scope>NUCLEOTIDE SEQUENCE [LARGE SCALE GENOMIC DNA]</scope>
    <source>
        <strain evidence="3">MG417-CF17 (DSM 44213)</strain>
    </source>
</reference>
<evidence type="ECO:0000313" key="2">
    <source>
        <dbReference type="EMBL" id="AIG73956.1"/>
    </source>
</evidence>
<organism evidence="2 3">
    <name type="scientific">Amycolatopsis japonica</name>
    <dbReference type="NCBI Taxonomy" id="208439"/>
    <lineage>
        <taxon>Bacteria</taxon>
        <taxon>Bacillati</taxon>
        <taxon>Actinomycetota</taxon>
        <taxon>Actinomycetes</taxon>
        <taxon>Pseudonocardiales</taxon>
        <taxon>Pseudonocardiaceae</taxon>
        <taxon>Amycolatopsis</taxon>
        <taxon>Amycolatopsis japonica group</taxon>
    </lineage>
</organism>
<dbReference type="Proteomes" id="UP000028492">
    <property type="component" value="Chromosome"/>
</dbReference>
<proteinExistence type="predicted"/>
<dbReference type="HOGENOM" id="CLU_072792_3_0_11"/>